<proteinExistence type="predicted"/>
<evidence type="ECO:0000256" key="1">
    <source>
        <dbReference type="SAM" id="Phobius"/>
    </source>
</evidence>
<sequence>MGTLQTRTRNGLAFPAQMPTIRERETRALSHPWSRLPSAQLPPPRPRRPYSFVRLRQGHRPFLGPSPLTSSRSYTTSRFFLFGFLCFFSLSLCLSLFHLVCGATCFRVLIICTVHSLPCYPYTLFRFVKTPMVSVAPSVFHYLSLSRSEDYVFV</sequence>
<dbReference type="AlphaFoldDB" id="A0A074RNP9"/>
<keyword evidence="3" id="KW-1185">Reference proteome</keyword>
<organism evidence="2 3">
    <name type="scientific">Rhizoctonia solani 123E</name>
    <dbReference type="NCBI Taxonomy" id="1423351"/>
    <lineage>
        <taxon>Eukaryota</taxon>
        <taxon>Fungi</taxon>
        <taxon>Dikarya</taxon>
        <taxon>Basidiomycota</taxon>
        <taxon>Agaricomycotina</taxon>
        <taxon>Agaricomycetes</taxon>
        <taxon>Cantharellales</taxon>
        <taxon>Ceratobasidiaceae</taxon>
        <taxon>Rhizoctonia</taxon>
    </lineage>
</organism>
<keyword evidence="1 2" id="KW-0812">Transmembrane</keyword>
<feature type="transmembrane region" description="Helical" evidence="1">
    <location>
        <begin position="79"/>
        <end position="100"/>
    </location>
</feature>
<evidence type="ECO:0000313" key="3">
    <source>
        <dbReference type="Proteomes" id="UP000027456"/>
    </source>
</evidence>
<name>A0A074RNP9_9AGAM</name>
<reference evidence="2 3" key="1">
    <citation type="submission" date="2013-12" db="EMBL/GenBank/DDBJ databases">
        <authorList>
            <person name="Cubeta M."/>
            <person name="Pakala S."/>
            <person name="Fedorova N."/>
            <person name="Thomas E."/>
            <person name="Dean R."/>
            <person name="Jabaji S."/>
            <person name="Neate S."/>
            <person name="Toda T."/>
            <person name="Tavantzis S."/>
            <person name="Vilgalys R."/>
            <person name="Bharathan N."/>
            <person name="Pakala S."/>
            <person name="Losada L.S."/>
            <person name="Zafar N."/>
            <person name="Nierman W."/>
        </authorList>
    </citation>
    <scope>NUCLEOTIDE SEQUENCE [LARGE SCALE GENOMIC DNA]</scope>
    <source>
        <strain evidence="2 3">123E</strain>
    </source>
</reference>
<keyword evidence="1" id="KW-1133">Transmembrane helix</keyword>
<gene>
    <name evidence="2" type="ORF">V565_173150</name>
</gene>
<feature type="transmembrane region" description="Helical" evidence="1">
    <location>
        <begin position="106"/>
        <end position="125"/>
    </location>
</feature>
<dbReference type="Proteomes" id="UP000027456">
    <property type="component" value="Unassembled WGS sequence"/>
</dbReference>
<keyword evidence="1" id="KW-0472">Membrane</keyword>
<protein>
    <submittedName>
        <fullName evidence="2">Putative transmembrane protein</fullName>
    </submittedName>
</protein>
<evidence type="ECO:0000313" key="2">
    <source>
        <dbReference type="EMBL" id="KEP46975.1"/>
    </source>
</evidence>
<accession>A0A074RNP9</accession>
<comment type="caution">
    <text evidence="2">The sequence shown here is derived from an EMBL/GenBank/DDBJ whole genome shotgun (WGS) entry which is preliminary data.</text>
</comment>
<dbReference type="HOGENOM" id="CLU_1705255_0_0_1"/>
<dbReference type="EMBL" id="AZST01000881">
    <property type="protein sequence ID" value="KEP46975.1"/>
    <property type="molecule type" value="Genomic_DNA"/>
</dbReference>